<name>A0A5J4WRF4_9EUKA</name>
<dbReference type="AlphaFoldDB" id="A0A5J4WRF4"/>
<gene>
    <name evidence="2" type="ORF">EZS28_007108</name>
</gene>
<evidence type="ECO:0000313" key="3">
    <source>
        <dbReference type="Proteomes" id="UP000324800"/>
    </source>
</evidence>
<organism evidence="2 3">
    <name type="scientific">Streblomastix strix</name>
    <dbReference type="NCBI Taxonomy" id="222440"/>
    <lineage>
        <taxon>Eukaryota</taxon>
        <taxon>Metamonada</taxon>
        <taxon>Preaxostyla</taxon>
        <taxon>Oxymonadida</taxon>
        <taxon>Streblomastigidae</taxon>
        <taxon>Streblomastix</taxon>
    </lineage>
</organism>
<reference evidence="2 3" key="1">
    <citation type="submission" date="2019-03" db="EMBL/GenBank/DDBJ databases">
        <title>Single cell metagenomics reveals metabolic interactions within the superorganism composed of flagellate Streblomastix strix and complex community of Bacteroidetes bacteria on its surface.</title>
        <authorList>
            <person name="Treitli S.C."/>
            <person name="Kolisko M."/>
            <person name="Husnik F."/>
            <person name="Keeling P."/>
            <person name="Hampl V."/>
        </authorList>
    </citation>
    <scope>NUCLEOTIDE SEQUENCE [LARGE SCALE GENOMIC DNA]</scope>
    <source>
        <strain evidence="2">ST1C</strain>
    </source>
</reference>
<accession>A0A5J4WRF4</accession>
<evidence type="ECO:0000313" key="2">
    <source>
        <dbReference type="EMBL" id="KAA6397363.1"/>
    </source>
</evidence>
<comment type="caution">
    <text evidence="2">The sequence shown here is derived from an EMBL/GenBank/DDBJ whole genome shotgun (WGS) entry which is preliminary data.</text>
</comment>
<sequence>MIQSSSSQTQGQGPSGSGNQLIAGIRNRRVYEDIYKKGSDEYLPYNVKNQARYMGFIRGQPKTKLPRQNVTFENIAARVGNGTIGERRRAQQRALADQVGPALIHIVGKLAKDIKRVKALVNEQSAQNWITDRGLKDWKVKTEDLDLDPNTPKNVIVTNPSGFYSIDGYRAVEPKQRFLLNQYYGKYPTKLQRTDNNYGAWYDETIRPLIPAAVGKQLFNKAVQIVLKSMGHAVDENHGRANQALRRKQQLTFLRLAPYLWKKQFIGWFASLNANEQAKQAFTSANYFQMYNNVQTRKQYEAINKQAINVFNSLFQGKDLNELTVLYDQIKDQIAKTDTLIEEGTDLGFVFNFVPPELKYEQAIRIIQHSKPPKTAMKKGEPGDDELNELAAIQQSLDLEKQEQDI</sequence>
<dbReference type="Proteomes" id="UP000324800">
    <property type="component" value="Unassembled WGS sequence"/>
</dbReference>
<feature type="compositionally biased region" description="Low complexity" evidence="1">
    <location>
        <begin position="1"/>
        <end position="12"/>
    </location>
</feature>
<proteinExistence type="predicted"/>
<feature type="region of interest" description="Disordered" evidence="1">
    <location>
        <begin position="1"/>
        <end position="22"/>
    </location>
</feature>
<protein>
    <submittedName>
        <fullName evidence="2">Uncharacterized protein</fullName>
    </submittedName>
</protein>
<dbReference type="EMBL" id="SNRW01001197">
    <property type="protein sequence ID" value="KAA6397363.1"/>
    <property type="molecule type" value="Genomic_DNA"/>
</dbReference>
<evidence type="ECO:0000256" key="1">
    <source>
        <dbReference type="SAM" id="MobiDB-lite"/>
    </source>
</evidence>